<feature type="domain" description="Protein kinase" evidence="6">
    <location>
        <begin position="1"/>
        <end position="196"/>
    </location>
</feature>
<keyword evidence="2" id="KW-0808">Transferase</keyword>
<dbReference type="SUPFAM" id="SSF56112">
    <property type="entry name" value="Protein kinase-like (PK-like)"/>
    <property type="match status" value="1"/>
</dbReference>
<keyword evidence="7" id="KW-0238">DNA-binding</keyword>
<dbReference type="InterPro" id="IPR008271">
    <property type="entry name" value="Ser/Thr_kinase_AS"/>
</dbReference>
<protein>
    <submittedName>
        <fullName evidence="7">Homeodomain-interacting protein kinase 1-like isoform X2</fullName>
    </submittedName>
</protein>
<evidence type="ECO:0000256" key="1">
    <source>
        <dbReference type="ARBA" id="ARBA00022527"/>
    </source>
</evidence>
<evidence type="ECO:0000256" key="2">
    <source>
        <dbReference type="ARBA" id="ARBA00022679"/>
    </source>
</evidence>
<gene>
    <name evidence="7" type="ORF">AKAME5_001287400</name>
</gene>
<dbReference type="Proteomes" id="UP001279410">
    <property type="component" value="Unassembled WGS sequence"/>
</dbReference>
<dbReference type="GO" id="GO:0004713">
    <property type="term" value="F:protein tyrosine kinase activity"/>
    <property type="evidence" value="ECO:0007669"/>
    <property type="project" value="TreeGrafter"/>
</dbReference>
<organism evidence="7 8">
    <name type="scientific">Lates japonicus</name>
    <name type="common">Japanese lates</name>
    <dbReference type="NCBI Taxonomy" id="270547"/>
    <lineage>
        <taxon>Eukaryota</taxon>
        <taxon>Metazoa</taxon>
        <taxon>Chordata</taxon>
        <taxon>Craniata</taxon>
        <taxon>Vertebrata</taxon>
        <taxon>Euteleostomi</taxon>
        <taxon>Actinopterygii</taxon>
        <taxon>Neopterygii</taxon>
        <taxon>Teleostei</taxon>
        <taxon>Neoteleostei</taxon>
        <taxon>Acanthomorphata</taxon>
        <taxon>Carangaria</taxon>
        <taxon>Carangaria incertae sedis</taxon>
        <taxon>Centropomidae</taxon>
        <taxon>Lates</taxon>
    </lineage>
</organism>
<keyword evidence="8" id="KW-1185">Reference proteome</keyword>
<evidence type="ECO:0000313" key="7">
    <source>
        <dbReference type="EMBL" id="GLD61022.1"/>
    </source>
</evidence>
<dbReference type="GO" id="GO:0005634">
    <property type="term" value="C:nucleus"/>
    <property type="evidence" value="ECO:0007669"/>
    <property type="project" value="TreeGrafter"/>
</dbReference>
<comment type="caution">
    <text evidence="7">The sequence shown here is derived from an EMBL/GenBank/DDBJ whole genome shotgun (WGS) entry which is preliminary data.</text>
</comment>
<evidence type="ECO:0000313" key="8">
    <source>
        <dbReference type="Proteomes" id="UP001279410"/>
    </source>
</evidence>
<reference evidence="7" key="1">
    <citation type="submission" date="2022-08" db="EMBL/GenBank/DDBJ databases">
        <title>Genome sequencing of akame (Lates japonicus).</title>
        <authorList>
            <person name="Hashiguchi Y."/>
            <person name="Takahashi H."/>
        </authorList>
    </citation>
    <scope>NUCLEOTIDE SEQUENCE</scope>
    <source>
        <strain evidence="7">Kochi</strain>
    </source>
</reference>
<dbReference type="GO" id="GO:0005524">
    <property type="term" value="F:ATP binding"/>
    <property type="evidence" value="ECO:0007669"/>
    <property type="project" value="UniProtKB-KW"/>
</dbReference>
<accession>A0AAD3R9V2</accession>
<keyword evidence="7" id="KW-0371">Homeobox</keyword>
<dbReference type="AlphaFoldDB" id="A0AAD3R9V2"/>
<evidence type="ECO:0000256" key="4">
    <source>
        <dbReference type="ARBA" id="ARBA00022777"/>
    </source>
</evidence>
<name>A0AAD3R9V2_LATJO</name>
<dbReference type="PANTHER" id="PTHR24058:SF17">
    <property type="entry name" value="HOMEODOMAIN INTERACTING PROTEIN KINASE, ISOFORM D"/>
    <property type="match status" value="1"/>
</dbReference>
<proteinExistence type="predicted"/>
<keyword evidence="1" id="KW-0723">Serine/threonine-protein kinase</keyword>
<dbReference type="InterPro" id="IPR050494">
    <property type="entry name" value="Ser_Thr_dual-spec_kinase"/>
</dbReference>
<keyword evidence="5" id="KW-0067">ATP-binding</keyword>
<keyword evidence="3" id="KW-0547">Nucleotide-binding</keyword>
<dbReference type="InterPro" id="IPR000719">
    <property type="entry name" value="Prot_kinase_dom"/>
</dbReference>
<keyword evidence="4 7" id="KW-0418">Kinase</keyword>
<evidence type="ECO:0000256" key="3">
    <source>
        <dbReference type="ARBA" id="ARBA00022741"/>
    </source>
</evidence>
<dbReference type="Gene3D" id="1.10.510.10">
    <property type="entry name" value="Transferase(Phosphotransferase) domain 1"/>
    <property type="match status" value="1"/>
</dbReference>
<evidence type="ECO:0000256" key="5">
    <source>
        <dbReference type="ARBA" id="ARBA00022840"/>
    </source>
</evidence>
<dbReference type="GO" id="GO:0003677">
    <property type="term" value="F:DNA binding"/>
    <property type="evidence" value="ECO:0007669"/>
    <property type="project" value="UniProtKB-KW"/>
</dbReference>
<dbReference type="PROSITE" id="PS00108">
    <property type="entry name" value="PROTEIN_KINASE_ST"/>
    <property type="match status" value="1"/>
</dbReference>
<dbReference type="Pfam" id="PF00069">
    <property type="entry name" value="Pkinase"/>
    <property type="match status" value="1"/>
</dbReference>
<dbReference type="EMBL" id="BRZM01000043">
    <property type="protein sequence ID" value="GLD61022.1"/>
    <property type="molecule type" value="Genomic_DNA"/>
</dbReference>
<dbReference type="InterPro" id="IPR011009">
    <property type="entry name" value="Kinase-like_dom_sf"/>
</dbReference>
<dbReference type="GO" id="GO:0004674">
    <property type="term" value="F:protein serine/threonine kinase activity"/>
    <property type="evidence" value="ECO:0007669"/>
    <property type="project" value="UniProtKB-KW"/>
</dbReference>
<evidence type="ECO:0000259" key="6">
    <source>
        <dbReference type="PROSITE" id="PS50011"/>
    </source>
</evidence>
<dbReference type="PROSITE" id="PS50011">
    <property type="entry name" value="PROTEIN_KINASE_DOM"/>
    <property type="match status" value="1"/>
</dbReference>
<dbReference type="Gene3D" id="3.30.200.20">
    <property type="entry name" value="Phosphorylase Kinase, domain 1"/>
    <property type="match status" value="1"/>
</dbReference>
<dbReference type="PANTHER" id="PTHR24058">
    <property type="entry name" value="DUAL SPECIFICITY PROTEIN KINASE"/>
    <property type="match status" value="1"/>
</dbReference>
<dbReference type="GO" id="GO:0005737">
    <property type="term" value="C:cytoplasm"/>
    <property type="evidence" value="ECO:0007669"/>
    <property type="project" value="TreeGrafter"/>
</dbReference>
<sequence length="196" mass="22398">MSVNFPAHEGTLLASRYEVQAFLGKGSFGKVVKCADTVTNTKALEVMHADLKPDNIMVVDRRQRPLRVKLIDFGLACHMSAAVPGSCVQSLWYRETPDEFASLTGYRFRNTRCLRSLDALEKMMYFKNKAERKQVQHFVDLVSVEQQTDSSPNMNITDLTHENPMVNMEEPNVTQQGRVKRIRKAFSWFHCGNKKP</sequence>